<comment type="caution">
    <text evidence="1">The sequence shown here is derived from an EMBL/GenBank/DDBJ whole genome shotgun (WGS) entry which is preliminary data.</text>
</comment>
<gene>
    <name evidence="1" type="ORF">MRB53_011787</name>
</gene>
<reference evidence="1 2" key="1">
    <citation type="journal article" date="2022" name="Hortic Res">
        <title>A haplotype resolved chromosomal level avocado genome allows analysis of novel avocado genes.</title>
        <authorList>
            <person name="Nath O."/>
            <person name="Fletcher S.J."/>
            <person name="Hayward A."/>
            <person name="Shaw L.M."/>
            <person name="Masouleh A.K."/>
            <person name="Furtado A."/>
            <person name="Henry R.J."/>
            <person name="Mitter N."/>
        </authorList>
    </citation>
    <scope>NUCLEOTIDE SEQUENCE [LARGE SCALE GENOMIC DNA]</scope>
    <source>
        <strain evidence="2">cv. Hass</strain>
    </source>
</reference>
<protein>
    <submittedName>
        <fullName evidence="1">Uncharacterized protein</fullName>
    </submittedName>
</protein>
<accession>A0ACC2LVU8</accession>
<dbReference type="Proteomes" id="UP001234297">
    <property type="component" value="Chromosome 3"/>
</dbReference>
<dbReference type="EMBL" id="CM056811">
    <property type="protein sequence ID" value="KAJ8637520.1"/>
    <property type="molecule type" value="Genomic_DNA"/>
</dbReference>
<sequence length="158" mass="17410">MEVFTAYRHVFVALCILPAPAFITPLDLFLEFGFGTTIIGIAKKPLGRHGLLLGLSGELQKAELLPVQAILSLILIKKEARRSITNTFGGEMVILLISFWCWNKETLLKHEQESTPRGVSVVLEKAAFLPVSFIQRTAAIQLLKEAPELETLNIGTAP</sequence>
<name>A0ACC2LVU8_PERAE</name>
<evidence type="ECO:0000313" key="1">
    <source>
        <dbReference type="EMBL" id="KAJ8637520.1"/>
    </source>
</evidence>
<organism evidence="1 2">
    <name type="scientific">Persea americana</name>
    <name type="common">Avocado</name>
    <dbReference type="NCBI Taxonomy" id="3435"/>
    <lineage>
        <taxon>Eukaryota</taxon>
        <taxon>Viridiplantae</taxon>
        <taxon>Streptophyta</taxon>
        <taxon>Embryophyta</taxon>
        <taxon>Tracheophyta</taxon>
        <taxon>Spermatophyta</taxon>
        <taxon>Magnoliopsida</taxon>
        <taxon>Magnoliidae</taxon>
        <taxon>Laurales</taxon>
        <taxon>Lauraceae</taxon>
        <taxon>Persea</taxon>
    </lineage>
</organism>
<keyword evidence="2" id="KW-1185">Reference proteome</keyword>
<evidence type="ECO:0000313" key="2">
    <source>
        <dbReference type="Proteomes" id="UP001234297"/>
    </source>
</evidence>
<proteinExistence type="predicted"/>